<organism evidence="3 4">
    <name type="scientific">Hungatella hathewayi</name>
    <dbReference type="NCBI Taxonomy" id="154046"/>
    <lineage>
        <taxon>Bacteria</taxon>
        <taxon>Bacillati</taxon>
        <taxon>Bacillota</taxon>
        <taxon>Clostridia</taxon>
        <taxon>Lachnospirales</taxon>
        <taxon>Lachnospiraceae</taxon>
        <taxon>Hungatella</taxon>
    </lineage>
</organism>
<comment type="caution">
    <text evidence="3">The sequence shown here is derived from an EMBL/GenBank/DDBJ whole genome shotgun (WGS) entry which is preliminary data.</text>
</comment>
<dbReference type="GO" id="GO:0046961">
    <property type="term" value="F:proton-transporting ATPase activity, rotational mechanism"/>
    <property type="evidence" value="ECO:0007669"/>
    <property type="project" value="InterPro"/>
</dbReference>
<proteinExistence type="predicted"/>
<evidence type="ECO:0000313" key="3">
    <source>
        <dbReference type="EMBL" id="RGC26144.1"/>
    </source>
</evidence>
<evidence type="ECO:0000256" key="2">
    <source>
        <dbReference type="ARBA" id="ARBA00023065"/>
    </source>
</evidence>
<keyword evidence="2" id="KW-0406">Ion transport</keyword>
<protein>
    <submittedName>
        <fullName evidence="3">V-type ATP synthase subunit C</fullName>
    </submittedName>
</protein>
<dbReference type="InterPro" id="IPR002843">
    <property type="entry name" value="ATPase_V0-cplx_csu/dsu"/>
</dbReference>
<evidence type="ECO:0000256" key="1">
    <source>
        <dbReference type="ARBA" id="ARBA00022448"/>
    </source>
</evidence>
<dbReference type="GeneID" id="93332151"/>
<dbReference type="AlphaFoldDB" id="A0A3E2WIK7"/>
<dbReference type="InterPro" id="IPR036079">
    <property type="entry name" value="ATPase_csu/dsu_sf"/>
</dbReference>
<sequence>MGNLLVYSGIVTKIRAMEAKLLKPEQFEEIAGLHSVPEVCTYLKENSAYADVLEELDEEHLHRGDIEKILIRSLYRDYSKIYRFSSIEQRKFLKLYLKRYEIDLINYCFRIVINHYTEPFDLNYKQPFFDRYSQISIEKLITSRTTDELVGNLKGTEYYEPLHKLRDSQSVTLFDYDLALDLYYFTTLWKDRKRVLKKKELEIFTRDCGSKIDLLNLQWIYRAKKYYEMTSADIYSLLIPIHYKISTELIKELAEASNIEEFYAAVRRTSYTQHYDFEQNLTIEQMYSDCLYHLYTVDRRRNPYSIATVNTYLFLKEEELKKLTTALECIRYGLSPGETLAYVGGRTQ</sequence>
<dbReference type="InterPro" id="IPR050873">
    <property type="entry name" value="V-ATPase_V0D/AC39_subunit"/>
</dbReference>
<keyword evidence="1" id="KW-0813">Transport</keyword>
<dbReference type="Pfam" id="PF01992">
    <property type="entry name" value="vATP-synt_AC39"/>
    <property type="match status" value="1"/>
</dbReference>
<reference evidence="3 4" key="1">
    <citation type="submission" date="2018-08" db="EMBL/GenBank/DDBJ databases">
        <title>A genome reference for cultivated species of the human gut microbiota.</title>
        <authorList>
            <person name="Zou Y."/>
            <person name="Xue W."/>
            <person name="Luo G."/>
        </authorList>
    </citation>
    <scope>NUCLEOTIDE SEQUENCE [LARGE SCALE GENOMIC DNA]</scope>
    <source>
        <strain evidence="3 4">AF19-21</strain>
    </source>
</reference>
<accession>A0A3E2WIK7</accession>
<gene>
    <name evidence="3" type="ORF">DWX41_19815</name>
</gene>
<dbReference type="PANTHER" id="PTHR38682:SF1">
    <property type="entry name" value="V-TYPE ATP SYNTHASE SUBUNIT C"/>
    <property type="match status" value="1"/>
</dbReference>
<dbReference type="PANTHER" id="PTHR38682">
    <property type="entry name" value="V-TYPE ATP SYNTHASE SUBUNIT C"/>
    <property type="match status" value="1"/>
</dbReference>
<dbReference type="EMBL" id="QVIA01000029">
    <property type="protein sequence ID" value="RGC26144.1"/>
    <property type="molecule type" value="Genomic_DNA"/>
</dbReference>
<dbReference type="InterPro" id="IPR044911">
    <property type="entry name" value="V-type_ATPase_csu/dsu_dom_3"/>
</dbReference>
<dbReference type="Proteomes" id="UP000261111">
    <property type="component" value="Unassembled WGS sequence"/>
</dbReference>
<name>A0A3E2WIK7_9FIRM</name>
<dbReference type="SUPFAM" id="SSF103486">
    <property type="entry name" value="V-type ATP synthase subunit C"/>
    <property type="match status" value="1"/>
</dbReference>
<dbReference type="Gene3D" id="1.10.132.50">
    <property type="entry name" value="ATP synthase (C/AC39) subunit, domain 3"/>
    <property type="match status" value="3"/>
</dbReference>
<evidence type="ECO:0000313" key="4">
    <source>
        <dbReference type="Proteomes" id="UP000261111"/>
    </source>
</evidence>
<dbReference type="RefSeq" id="WP_025654116.1">
    <property type="nucleotide sequence ID" value="NZ_QVIA01000029.1"/>
</dbReference>